<feature type="region of interest" description="Disordered" evidence="1">
    <location>
        <begin position="33"/>
        <end position="57"/>
    </location>
</feature>
<organism evidence="2 3">
    <name type="scientific">Saccharata proteae CBS 121410</name>
    <dbReference type="NCBI Taxonomy" id="1314787"/>
    <lineage>
        <taxon>Eukaryota</taxon>
        <taxon>Fungi</taxon>
        <taxon>Dikarya</taxon>
        <taxon>Ascomycota</taxon>
        <taxon>Pezizomycotina</taxon>
        <taxon>Dothideomycetes</taxon>
        <taxon>Dothideomycetes incertae sedis</taxon>
        <taxon>Botryosphaeriales</taxon>
        <taxon>Saccharataceae</taxon>
        <taxon>Saccharata</taxon>
    </lineage>
</organism>
<protein>
    <submittedName>
        <fullName evidence="2">Uncharacterized protein</fullName>
    </submittedName>
</protein>
<comment type="caution">
    <text evidence="2">The sequence shown here is derived from an EMBL/GenBank/DDBJ whole genome shotgun (WGS) entry which is preliminary data.</text>
</comment>
<feature type="region of interest" description="Disordered" evidence="1">
    <location>
        <begin position="258"/>
        <end position="278"/>
    </location>
</feature>
<name>A0A9P4I2M4_9PEZI</name>
<gene>
    <name evidence="2" type="ORF">K490DRAFT_61011</name>
</gene>
<dbReference type="EMBL" id="ML978711">
    <property type="protein sequence ID" value="KAF2091575.1"/>
    <property type="molecule type" value="Genomic_DNA"/>
</dbReference>
<dbReference type="OrthoDB" id="3946750at2759"/>
<feature type="region of interest" description="Disordered" evidence="1">
    <location>
        <begin position="428"/>
        <end position="450"/>
    </location>
</feature>
<accession>A0A9P4I2M4</accession>
<keyword evidence="3" id="KW-1185">Reference proteome</keyword>
<feature type="compositionally biased region" description="Basic and acidic residues" evidence="1">
    <location>
        <begin position="188"/>
        <end position="201"/>
    </location>
</feature>
<dbReference type="AlphaFoldDB" id="A0A9P4I2M4"/>
<dbReference type="Proteomes" id="UP000799776">
    <property type="component" value="Unassembled WGS sequence"/>
</dbReference>
<feature type="region of interest" description="Disordered" evidence="1">
    <location>
        <begin position="188"/>
        <end position="219"/>
    </location>
</feature>
<proteinExistence type="predicted"/>
<evidence type="ECO:0000313" key="2">
    <source>
        <dbReference type="EMBL" id="KAF2091575.1"/>
    </source>
</evidence>
<sequence length="536" mass="59191">MSALAHARCQKRTLCAWSRSGVHGAFKRVGPLSRIQESRDQRSISAEGEGGRKYDPITNRMVSEDSIEDAMASKEPSFWLPRMKLASDAVEGSRCSTKLESGVTAARLMEALSKYEGEHPFLYNGRSKESVESNSPTGPDQALEEALQAFERNHPEAYRCYRNDHLEGRIADDRPNASDEALEQALKEYDDRARSSARDKSNSLSAPKASPDESYDEDLRRALQRYEEQKPNLAPRRASAGLTDDEILQRALAKWETERPSPSRVAGAKPVRDIGDPKEGRVDRVVHEALRSFEVRNPDAHRFKPDGLEDLLTNRRHAGISRRSTCPNSEGAVPEKSAEKVVADDEVPESSSNNVLQMIAYDHATKSIVTTRAQCATRSKTEQPLSLSAALEKIQRPAKFLPLVARLVEEGYEPVASSAQLLILRRTSKNGPTSAPGPNPVDGTTFPLPPSHTMSPTDYTDLDPVLTAREVKANDRSVEGRKPHRTERVFSGARRQSKDNKRGGTSRALTTLVWATAACYIAGVAGEVIKSFRHDG</sequence>
<evidence type="ECO:0000256" key="1">
    <source>
        <dbReference type="SAM" id="MobiDB-lite"/>
    </source>
</evidence>
<feature type="region of interest" description="Disordered" evidence="1">
    <location>
        <begin position="474"/>
        <end position="506"/>
    </location>
</feature>
<evidence type="ECO:0000313" key="3">
    <source>
        <dbReference type="Proteomes" id="UP000799776"/>
    </source>
</evidence>
<reference evidence="2" key="1">
    <citation type="journal article" date="2020" name="Stud. Mycol.">
        <title>101 Dothideomycetes genomes: a test case for predicting lifestyles and emergence of pathogens.</title>
        <authorList>
            <person name="Haridas S."/>
            <person name="Albert R."/>
            <person name="Binder M."/>
            <person name="Bloem J."/>
            <person name="Labutti K."/>
            <person name="Salamov A."/>
            <person name="Andreopoulos B."/>
            <person name="Baker S."/>
            <person name="Barry K."/>
            <person name="Bills G."/>
            <person name="Bluhm B."/>
            <person name="Cannon C."/>
            <person name="Castanera R."/>
            <person name="Culley D."/>
            <person name="Daum C."/>
            <person name="Ezra D."/>
            <person name="Gonzalez J."/>
            <person name="Henrissat B."/>
            <person name="Kuo A."/>
            <person name="Liang C."/>
            <person name="Lipzen A."/>
            <person name="Lutzoni F."/>
            <person name="Magnuson J."/>
            <person name="Mondo S."/>
            <person name="Nolan M."/>
            <person name="Ohm R."/>
            <person name="Pangilinan J."/>
            <person name="Park H.-J."/>
            <person name="Ramirez L."/>
            <person name="Alfaro M."/>
            <person name="Sun H."/>
            <person name="Tritt A."/>
            <person name="Yoshinaga Y."/>
            <person name="Zwiers L.-H."/>
            <person name="Turgeon B."/>
            <person name="Goodwin S."/>
            <person name="Spatafora J."/>
            <person name="Crous P."/>
            <person name="Grigoriev I."/>
        </authorList>
    </citation>
    <scope>NUCLEOTIDE SEQUENCE</scope>
    <source>
        <strain evidence="2">CBS 121410</strain>
    </source>
</reference>